<dbReference type="InterPro" id="IPR022474">
    <property type="entry name" value="Thiopur_S-MeTfrase_Se/Te_detox"/>
</dbReference>
<evidence type="ECO:0000256" key="1">
    <source>
        <dbReference type="ARBA" id="ARBA00000903"/>
    </source>
</evidence>
<comment type="subcellular location">
    <subcellularLocation>
        <location evidence="2">Cytoplasm</location>
    </subcellularLocation>
</comment>
<dbReference type="PATRIC" id="fig|1391654.3.peg.2727"/>
<keyword evidence="8" id="KW-0949">S-adenosyl-L-methionine</keyword>
<dbReference type="FunFam" id="3.40.50.150:FF:000101">
    <property type="entry name" value="Thiopurine S-methyltransferase"/>
    <property type="match status" value="1"/>
</dbReference>
<dbReference type="GO" id="GO:0032259">
    <property type="term" value="P:methylation"/>
    <property type="evidence" value="ECO:0007669"/>
    <property type="project" value="UniProtKB-KW"/>
</dbReference>
<dbReference type="PROSITE" id="PS51585">
    <property type="entry name" value="SAM_MT_TPMT"/>
    <property type="match status" value="1"/>
</dbReference>
<keyword evidence="11" id="KW-1185">Reference proteome</keyword>
<dbReference type="NCBIfam" id="TIGR03840">
    <property type="entry name" value="TMPT_Se_Te"/>
    <property type="match status" value="1"/>
</dbReference>
<dbReference type="AlphaFoldDB" id="A0A0K1PR68"/>
<reference evidence="10 11" key="1">
    <citation type="submission" date="2015-08" db="EMBL/GenBank/DDBJ databases">
        <authorList>
            <person name="Babu N.S."/>
            <person name="Beckwith C.J."/>
            <person name="Beseler K.G."/>
            <person name="Brison A."/>
            <person name="Carone J.V."/>
            <person name="Caskin T.P."/>
            <person name="Diamond M."/>
            <person name="Durham M.E."/>
            <person name="Foxe J.M."/>
            <person name="Go M."/>
            <person name="Henderson B.A."/>
            <person name="Jones I.B."/>
            <person name="McGettigan J.A."/>
            <person name="Micheletti S.J."/>
            <person name="Nasrallah M.E."/>
            <person name="Ortiz D."/>
            <person name="Piller C.R."/>
            <person name="Privatt S.R."/>
            <person name="Schneider S.L."/>
            <person name="Sharp S."/>
            <person name="Smith T.C."/>
            <person name="Stanton J.D."/>
            <person name="Ullery H.E."/>
            <person name="Wilson R.J."/>
            <person name="Serrano M.G."/>
            <person name="Buck G."/>
            <person name="Lee V."/>
            <person name="Wang Y."/>
            <person name="Carvalho R."/>
            <person name="Voegtly L."/>
            <person name="Shi R."/>
            <person name="Duckworth R."/>
            <person name="Johnson A."/>
            <person name="Loviza R."/>
            <person name="Walstead R."/>
            <person name="Shah Z."/>
            <person name="Kiflezghi M."/>
            <person name="Wade K."/>
            <person name="Ball S.L."/>
            <person name="Bradley K.W."/>
            <person name="Asai D.J."/>
            <person name="Bowman C.A."/>
            <person name="Russell D.A."/>
            <person name="Pope W.H."/>
            <person name="Jacobs-Sera D."/>
            <person name="Hendrix R.W."/>
            <person name="Hatfull G.F."/>
        </authorList>
    </citation>
    <scope>NUCLEOTIDE SEQUENCE [LARGE SCALE GENOMIC DNA]</scope>
    <source>
        <strain evidence="10 11">DSM 27648</strain>
    </source>
</reference>
<name>A0A0K1PR68_9BACT</name>
<dbReference type="Proteomes" id="UP000064967">
    <property type="component" value="Chromosome"/>
</dbReference>
<dbReference type="InterPro" id="IPR029063">
    <property type="entry name" value="SAM-dependent_MTases_sf"/>
</dbReference>
<dbReference type="STRING" id="1391654.AKJ09_02692"/>
<evidence type="ECO:0000313" key="10">
    <source>
        <dbReference type="EMBL" id="AKU96028.1"/>
    </source>
</evidence>
<keyword evidence="6 10" id="KW-0489">Methyltransferase</keyword>
<dbReference type="Gene3D" id="3.40.50.150">
    <property type="entry name" value="Vaccinia Virus protein VP39"/>
    <property type="match status" value="1"/>
</dbReference>
<dbReference type="EC" id="2.1.1.67" evidence="4 9"/>
<comment type="catalytic activity">
    <reaction evidence="1">
        <text>S-adenosyl-L-methionine + a thiopurine = S-adenosyl-L-homocysteine + a thiopurine S-methylether.</text>
        <dbReference type="EC" id="2.1.1.67"/>
    </reaction>
</comment>
<dbReference type="PIRSF" id="PIRSF023956">
    <property type="entry name" value="Thiopurine_S-methyltransferase"/>
    <property type="match status" value="1"/>
</dbReference>
<evidence type="ECO:0000256" key="7">
    <source>
        <dbReference type="ARBA" id="ARBA00022679"/>
    </source>
</evidence>
<dbReference type="KEGG" id="llu:AKJ09_02692"/>
<evidence type="ECO:0000256" key="2">
    <source>
        <dbReference type="ARBA" id="ARBA00004496"/>
    </source>
</evidence>
<gene>
    <name evidence="10" type="ORF">AKJ09_02692</name>
</gene>
<evidence type="ECO:0000256" key="9">
    <source>
        <dbReference type="NCBIfam" id="TIGR03840"/>
    </source>
</evidence>
<dbReference type="PANTHER" id="PTHR10259">
    <property type="entry name" value="THIOPURINE S-METHYLTRANSFERASE"/>
    <property type="match status" value="1"/>
</dbReference>
<dbReference type="InterPro" id="IPR025835">
    <property type="entry name" value="Thiopurine_S-MeTrfase"/>
</dbReference>
<evidence type="ECO:0000256" key="8">
    <source>
        <dbReference type="ARBA" id="ARBA00022691"/>
    </source>
</evidence>
<evidence type="ECO:0000256" key="4">
    <source>
        <dbReference type="ARBA" id="ARBA00011905"/>
    </source>
</evidence>
<dbReference type="OrthoDB" id="9778208at2"/>
<dbReference type="RefSeq" id="WP_146647380.1">
    <property type="nucleotide sequence ID" value="NZ_CP012333.1"/>
</dbReference>
<evidence type="ECO:0000256" key="3">
    <source>
        <dbReference type="ARBA" id="ARBA00008145"/>
    </source>
</evidence>
<dbReference type="SUPFAM" id="SSF53335">
    <property type="entry name" value="S-adenosyl-L-methionine-dependent methyltransferases"/>
    <property type="match status" value="1"/>
</dbReference>
<sequence length="211" mass="23369">MDPDFWKARWAEGRIGFHEGHANALFARHADAFAGKSRILVPLCGKSEDMAYLASRGHEVCGIELVEDAVRAFFQEHSIEPSVRKTDHATVYEAQGITIFAGDVFSVTREDVGAVDALYDRAALVALPAELRKKYVAHVRSLLPQGALGMLVAFEYPQERMPGPPFSVDEKEVRSLYAGAQVELLEEAAANEHRFAQAGLVPTERLYRITL</sequence>
<evidence type="ECO:0000313" key="11">
    <source>
        <dbReference type="Proteomes" id="UP000064967"/>
    </source>
</evidence>
<organism evidence="10 11">
    <name type="scientific">Labilithrix luteola</name>
    <dbReference type="NCBI Taxonomy" id="1391654"/>
    <lineage>
        <taxon>Bacteria</taxon>
        <taxon>Pseudomonadati</taxon>
        <taxon>Myxococcota</taxon>
        <taxon>Polyangia</taxon>
        <taxon>Polyangiales</taxon>
        <taxon>Labilitrichaceae</taxon>
        <taxon>Labilithrix</taxon>
    </lineage>
</organism>
<dbReference type="GO" id="GO:0010038">
    <property type="term" value="P:response to metal ion"/>
    <property type="evidence" value="ECO:0007669"/>
    <property type="project" value="InterPro"/>
</dbReference>
<dbReference type="GO" id="GO:0005737">
    <property type="term" value="C:cytoplasm"/>
    <property type="evidence" value="ECO:0007669"/>
    <property type="project" value="UniProtKB-SubCell"/>
</dbReference>
<accession>A0A0K1PR68</accession>
<keyword evidence="5" id="KW-0963">Cytoplasm</keyword>
<dbReference type="InterPro" id="IPR008854">
    <property type="entry name" value="TPMT"/>
</dbReference>
<protein>
    <recommendedName>
        <fullName evidence="4 9">Thiopurine S-methyltransferase</fullName>
        <ecNumber evidence="4 9">2.1.1.67</ecNumber>
    </recommendedName>
</protein>
<dbReference type="Pfam" id="PF05724">
    <property type="entry name" value="TPMT"/>
    <property type="match status" value="1"/>
</dbReference>
<keyword evidence="7 10" id="KW-0808">Transferase</keyword>
<dbReference type="PANTHER" id="PTHR10259:SF11">
    <property type="entry name" value="THIOPURINE S-METHYLTRANSFERASE"/>
    <property type="match status" value="1"/>
</dbReference>
<comment type="similarity">
    <text evidence="3">Belongs to the class I-like SAM-binding methyltransferase superfamily. TPMT family.</text>
</comment>
<proteinExistence type="inferred from homology"/>
<dbReference type="HAMAP" id="MF_00812">
    <property type="entry name" value="Thiopur_methtran"/>
    <property type="match status" value="1"/>
</dbReference>
<dbReference type="NCBIfam" id="NF009732">
    <property type="entry name" value="PRK13255.1"/>
    <property type="match status" value="1"/>
</dbReference>
<dbReference type="EMBL" id="CP012333">
    <property type="protein sequence ID" value="AKU96028.1"/>
    <property type="molecule type" value="Genomic_DNA"/>
</dbReference>
<evidence type="ECO:0000256" key="5">
    <source>
        <dbReference type="ARBA" id="ARBA00022490"/>
    </source>
</evidence>
<evidence type="ECO:0000256" key="6">
    <source>
        <dbReference type="ARBA" id="ARBA00022603"/>
    </source>
</evidence>
<dbReference type="GO" id="GO:0008119">
    <property type="term" value="F:thiopurine S-methyltransferase activity"/>
    <property type="evidence" value="ECO:0007669"/>
    <property type="project" value="UniProtKB-UniRule"/>
</dbReference>